<feature type="compositionally biased region" description="Basic and acidic residues" evidence="2">
    <location>
        <begin position="104"/>
        <end position="113"/>
    </location>
</feature>
<feature type="compositionally biased region" description="Polar residues" evidence="2">
    <location>
        <begin position="83"/>
        <end position="103"/>
    </location>
</feature>
<feature type="coiled-coil region" evidence="1">
    <location>
        <begin position="119"/>
        <end position="203"/>
    </location>
</feature>
<feature type="coiled-coil region" evidence="1">
    <location>
        <begin position="33"/>
        <end position="60"/>
    </location>
</feature>
<dbReference type="AlphaFoldDB" id="A0A7R9KII6"/>
<proteinExistence type="predicted"/>
<organism evidence="3">
    <name type="scientific">Medioppia subpectinata</name>
    <dbReference type="NCBI Taxonomy" id="1979941"/>
    <lineage>
        <taxon>Eukaryota</taxon>
        <taxon>Metazoa</taxon>
        <taxon>Ecdysozoa</taxon>
        <taxon>Arthropoda</taxon>
        <taxon>Chelicerata</taxon>
        <taxon>Arachnida</taxon>
        <taxon>Acari</taxon>
        <taxon>Acariformes</taxon>
        <taxon>Sarcoptiformes</taxon>
        <taxon>Oribatida</taxon>
        <taxon>Brachypylina</taxon>
        <taxon>Oppioidea</taxon>
        <taxon>Oppiidae</taxon>
        <taxon>Medioppia</taxon>
    </lineage>
</organism>
<sequence length="305" mass="36406">MKKVNECNTEEKGRADPNQCKHCLLLESQNSYLSSESANLKELNKELYEMDQKRQKYDIERQDYILRLLRTIKRLQLRSSRMISESESDCQSMSERQNNVRKSQPQDEEKERSLLQQSYENALKENVNLHKELEELRINFDNLIEELSKIESEHIQVLQMHTNLYKEDFDCERRQKENALNELQKHRKENESLRTICANYDQKLQIFVQLFKNQSLSTQREVKQSSSLTKVGVKEETNRTHSLPHEFRHKINKTNDLNKSQTNSQSNSEICKSDELLECPNCRILFPIQFHEQLLQHFEKCQRNI</sequence>
<gene>
    <name evidence="3" type="ORF">OSB1V03_LOCUS3996</name>
</gene>
<accession>A0A7R9KII6</accession>
<evidence type="ECO:0000256" key="1">
    <source>
        <dbReference type="SAM" id="Coils"/>
    </source>
</evidence>
<feature type="region of interest" description="Disordered" evidence="2">
    <location>
        <begin position="83"/>
        <end position="113"/>
    </location>
</feature>
<protein>
    <submittedName>
        <fullName evidence="3">Uncharacterized protein</fullName>
    </submittedName>
</protein>
<dbReference type="EMBL" id="CAJPIZ010001714">
    <property type="protein sequence ID" value="CAG2103971.1"/>
    <property type="molecule type" value="Genomic_DNA"/>
</dbReference>
<dbReference type="Gene3D" id="1.20.5.990">
    <property type="entry name" value="Nemo cc2-lz domain - 1d5 darpin complex"/>
    <property type="match status" value="1"/>
</dbReference>
<evidence type="ECO:0000313" key="3">
    <source>
        <dbReference type="EMBL" id="CAD7623541.1"/>
    </source>
</evidence>
<dbReference type="Proteomes" id="UP000759131">
    <property type="component" value="Unassembled WGS sequence"/>
</dbReference>
<dbReference type="OrthoDB" id="6066489at2759"/>
<reference evidence="3" key="1">
    <citation type="submission" date="2020-11" db="EMBL/GenBank/DDBJ databases">
        <authorList>
            <person name="Tran Van P."/>
        </authorList>
    </citation>
    <scope>NUCLEOTIDE SEQUENCE</scope>
</reference>
<name>A0A7R9KII6_9ACAR</name>
<keyword evidence="4" id="KW-1185">Reference proteome</keyword>
<keyword evidence="1" id="KW-0175">Coiled coil</keyword>
<evidence type="ECO:0000256" key="2">
    <source>
        <dbReference type="SAM" id="MobiDB-lite"/>
    </source>
</evidence>
<dbReference type="EMBL" id="OC856289">
    <property type="protein sequence ID" value="CAD7623541.1"/>
    <property type="molecule type" value="Genomic_DNA"/>
</dbReference>
<evidence type="ECO:0000313" key="4">
    <source>
        <dbReference type="Proteomes" id="UP000759131"/>
    </source>
</evidence>